<evidence type="ECO:0000313" key="3">
    <source>
        <dbReference type="Proteomes" id="UP000199088"/>
    </source>
</evidence>
<dbReference type="Pfam" id="PF02720">
    <property type="entry name" value="DUF222"/>
    <property type="match status" value="1"/>
</dbReference>
<dbReference type="AlphaFoldDB" id="A0A1H0RPI5"/>
<evidence type="ECO:0000313" key="2">
    <source>
        <dbReference type="EMBL" id="SDP31394.1"/>
    </source>
</evidence>
<name>A0A1H0RPI5_9ACTN</name>
<accession>A0A1H0RPI5</accession>
<protein>
    <recommendedName>
        <fullName evidence="1">DUF222 domain-containing protein</fullName>
    </recommendedName>
</protein>
<evidence type="ECO:0000259" key="1">
    <source>
        <dbReference type="Pfam" id="PF02720"/>
    </source>
</evidence>
<feature type="non-terminal residue" evidence="2">
    <location>
        <position position="284"/>
    </location>
</feature>
<dbReference type="Proteomes" id="UP000199088">
    <property type="component" value="Unassembled WGS sequence"/>
</dbReference>
<dbReference type="InterPro" id="IPR003870">
    <property type="entry name" value="DUF222"/>
</dbReference>
<gene>
    <name evidence="2" type="ORF">SAMN05660199_03587</name>
</gene>
<proteinExistence type="predicted"/>
<feature type="domain" description="DUF222" evidence="1">
    <location>
        <begin position="69"/>
        <end position="281"/>
    </location>
</feature>
<dbReference type="OrthoDB" id="5192409at2"/>
<dbReference type="EMBL" id="FNIR01000012">
    <property type="protein sequence ID" value="SDP31394.1"/>
    <property type="molecule type" value="Genomic_DNA"/>
</dbReference>
<dbReference type="RefSeq" id="WP_131801779.1">
    <property type="nucleotide sequence ID" value="NZ_FNIR01000012.1"/>
</dbReference>
<sequence>MVVGTRFGLSLGIAQVEVFASAAAKAVVLEAERAAQVAAGVPVDLVHRPMRLSELLVTSATTRAGVQAVLADVAEAQAELHALQAAAISRLAELQPAQTVLPGARADDASDPDRPDDWVADEVAVVLGISVGSASVLVAKQRALFEQLPGVWVALADGRIDVRRAQVLVDGLADRKQSFGGGLPDDVVDTIAAQGLGWIGEGVGPTPLADRIAGAVIAADPAEADRRAERRKRRQNVTSLGQGDGLASLRTDLADAADVAAELEVIDALAASMRKGGDKRPMGQ</sequence>
<reference evidence="3" key="1">
    <citation type="submission" date="2016-10" db="EMBL/GenBank/DDBJ databases">
        <authorList>
            <person name="Varghese N."/>
            <person name="Submissions S."/>
        </authorList>
    </citation>
    <scope>NUCLEOTIDE SEQUENCE [LARGE SCALE GENOMIC DNA]</scope>
    <source>
        <strain evidence="3">DSM 45843</strain>
    </source>
</reference>
<organism evidence="2 3">
    <name type="scientific">Klenkia soli</name>
    <dbReference type="NCBI Taxonomy" id="1052260"/>
    <lineage>
        <taxon>Bacteria</taxon>
        <taxon>Bacillati</taxon>
        <taxon>Actinomycetota</taxon>
        <taxon>Actinomycetes</taxon>
        <taxon>Geodermatophilales</taxon>
        <taxon>Geodermatophilaceae</taxon>
        <taxon>Klenkia</taxon>
    </lineage>
</organism>
<keyword evidence="3" id="KW-1185">Reference proteome</keyword>